<reference evidence="9 10" key="1">
    <citation type="submission" date="2016-11" db="EMBL/GenBank/DDBJ databases">
        <authorList>
            <person name="Jaros S."/>
            <person name="Januszkiewicz K."/>
            <person name="Wedrychowicz H."/>
        </authorList>
    </citation>
    <scope>NUCLEOTIDE SEQUENCE [LARGE SCALE GENOMIC DNA]</scope>
    <source>
        <strain evidence="9 10">DSM 45627</strain>
    </source>
</reference>
<proteinExistence type="inferred from homology"/>
<evidence type="ECO:0000313" key="9">
    <source>
        <dbReference type="EMBL" id="SHG82713.1"/>
    </source>
</evidence>
<dbReference type="InterPro" id="IPR005900">
    <property type="entry name" value="6-phosphogluconolactonase_DevB"/>
</dbReference>
<keyword evidence="10" id="KW-1185">Reference proteome</keyword>
<dbReference type="Pfam" id="PF01182">
    <property type="entry name" value="Glucosamine_iso"/>
    <property type="match status" value="1"/>
</dbReference>
<evidence type="ECO:0000259" key="8">
    <source>
        <dbReference type="Pfam" id="PF01182"/>
    </source>
</evidence>
<dbReference type="PANTHER" id="PTHR11054:SF0">
    <property type="entry name" value="6-PHOSPHOGLUCONOLACTONASE"/>
    <property type="match status" value="1"/>
</dbReference>
<accession>A0A1M5N153</accession>
<comment type="similarity">
    <text evidence="4 7">Belongs to the glucosamine/galactosamine-6-phosphate isomerase family. 6-phosphogluconolactonase subfamily.</text>
</comment>
<feature type="domain" description="Glucosamine/galactosamine-6-phosphate isomerase" evidence="8">
    <location>
        <begin position="21"/>
        <end position="244"/>
    </location>
</feature>
<dbReference type="UniPathway" id="UPA00115">
    <property type="reaction ID" value="UER00409"/>
</dbReference>
<dbReference type="GO" id="GO:0017057">
    <property type="term" value="F:6-phosphogluconolactonase activity"/>
    <property type="evidence" value="ECO:0007669"/>
    <property type="project" value="UniProtKB-UniRule"/>
</dbReference>
<evidence type="ECO:0000256" key="1">
    <source>
        <dbReference type="ARBA" id="ARBA00000832"/>
    </source>
</evidence>
<evidence type="ECO:0000256" key="5">
    <source>
        <dbReference type="ARBA" id="ARBA00013198"/>
    </source>
</evidence>
<comment type="catalytic activity">
    <reaction evidence="1 7">
        <text>6-phospho-D-glucono-1,5-lactone + H2O = 6-phospho-D-gluconate + H(+)</text>
        <dbReference type="Rhea" id="RHEA:12556"/>
        <dbReference type="ChEBI" id="CHEBI:15377"/>
        <dbReference type="ChEBI" id="CHEBI:15378"/>
        <dbReference type="ChEBI" id="CHEBI:57955"/>
        <dbReference type="ChEBI" id="CHEBI:58759"/>
        <dbReference type="EC" id="3.1.1.31"/>
    </reaction>
</comment>
<keyword evidence="7" id="KW-0378">Hydrolase</keyword>
<dbReference type="NCBIfam" id="TIGR01198">
    <property type="entry name" value="pgl"/>
    <property type="match status" value="1"/>
</dbReference>
<dbReference type="GO" id="GO:0005975">
    <property type="term" value="P:carbohydrate metabolic process"/>
    <property type="evidence" value="ECO:0007669"/>
    <property type="project" value="UniProtKB-UniRule"/>
</dbReference>
<comment type="function">
    <text evidence="2 7">Hydrolysis of 6-phosphogluconolactone to 6-phosphogluconate.</text>
</comment>
<organism evidence="9 10">
    <name type="scientific">Jatrophihabitans endophyticus</name>
    <dbReference type="NCBI Taxonomy" id="1206085"/>
    <lineage>
        <taxon>Bacteria</taxon>
        <taxon>Bacillati</taxon>
        <taxon>Actinomycetota</taxon>
        <taxon>Actinomycetes</taxon>
        <taxon>Jatrophihabitantales</taxon>
        <taxon>Jatrophihabitantaceae</taxon>
        <taxon>Jatrophihabitans</taxon>
    </lineage>
</organism>
<name>A0A1M5N153_9ACTN</name>
<gene>
    <name evidence="7" type="primary">pgl</name>
    <name evidence="9" type="ORF">SAMN05443575_2874</name>
</gene>
<dbReference type="OrthoDB" id="9810967at2"/>
<evidence type="ECO:0000256" key="3">
    <source>
        <dbReference type="ARBA" id="ARBA00004961"/>
    </source>
</evidence>
<dbReference type="EMBL" id="FQVU01000003">
    <property type="protein sequence ID" value="SHG82713.1"/>
    <property type="molecule type" value="Genomic_DNA"/>
</dbReference>
<dbReference type="PANTHER" id="PTHR11054">
    <property type="entry name" value="6-PHOSPHOGLUCONOLACTONASE"/>
    <property type="match status" value="1"/>
</dbReference>
<dbReference type="STRING" id="1206085.SAMN05443575_2874"/>
<protein>
    <recommendedName>
        <fullName evidence="6 7">6-phosphogluconolactonase</fullName>
        <shortName evidence="7">6PGL</shortName>
        <ecNumber evidence="5 7">3.1.1.31</ecNumber>
    </recommendedName>
</protein>
<evidence type="ECO:0000256" key="7">
    <source>
        <dbReference type="RuleBase" id="RU365095"/>
    </source>
</evidence>
<dbReference type="EC" id="3.1.1.31" evidence="5 7"/>
<dbReference type="InterPro" id="IPR006148">
    <property type="entry name" value="Glc/Gal-6P_isomerase"/>
</dbReference>
<comment type="pathway">
    <text evidence="3 7">Carbohydrate degradation; pentose phosphate pathway; D-ribulose 5-phosphate from D-glucose 6-phosphate (oxidative stage): step 2/3.</text>
</comment>
<dbReference type="RefSeq" id="WP_073390936.1">
    <property type="nucleotide sequence ID" value="NZ_FQVU01000003.1"/>
</dbReference>
<evidence type="ECO:0000256" key="2">
    <source>
        <dbReference type="ARBA" id="ARBA00002681"/>
    </source>
</evidence>
<evidence type="ECO:0000256" key="6">
    <source>
        <dbReference type="ARBA" id="ARBA00020337"/>
    </source>
</evidence>
<dbReference type="GO" id="GO:0006098">
    <property type="term" value="P:pentose-phosphate shunt"/>
    <property type="evidence" value="ECO:0007669"/>
    <property type="project" value="UniProtKB-UniPathway"/>
</dbReference>
<sequence>MSDDATTGAAGAAPEVVVQPSADELAQSTADRTTAALAAAITARGVAHLVVTGGGILEQVLAALAPRAEALDWSAVHVWWGDERWVPADSEDRNDRPARAKLFDRVPVDPAKLHPMPAADAGFDDAEAAAQAYAAALAEAADGADTPAFDVVLLGIGPDGHCASLFPGHPGTAVLDRSVIAVHDSPKPPPDRLSLTFPALDAAREIWFVASGSGKAEAVARAVAGADRTEVPSAGPRGRERTLWLVDEDAAAGLES</sequence>
<dbReference type="SUPFAM" id="SSF100950">
    <property type="entry name" value="NagB/RpiA/CoA transferase-like"/>
    <property type="match status" value="1"/>
</dbReference>
<dbReference type="Proteomes" id="UP000186132">
    <property type="component" value="Unassembled WGS sequence"/>
</dbReference>
<dbReference type="Gene3D" id="3.40.50.1360">
    <property type="match status" value="1"/>
</dbReference>
<evidence type="ECO:0000256" key="4">
    <source>
        <dbReference type="ARBA" id="ARBA00010662"/>
    </source>
</evidence>
<evidence type="ECO:0000313" key="10">
    <source>
        <dbReference type="Proteomes" id="UP000186132"/>
    </source>
</evidence>
<dbReference type="InterPro" id="IPR039104">
    <property type="entry name" value="6PGL"/>
</dbReference>
<dbReference type="InterPro" id="IPR037171">
    <property type="entry name" value="NagB/RpiA_transferase-like"/>
</dbReference>
<dbReference type="AlphaFoldDB" id="A0A1M5N153"/>
<dbReference type="CDD" id="cd01400">
    <property type="entry name" value="6PGL"/>
    <property type="match status" value="1"/>
</dbReference>